<feature type="chain" id="PRO_5046728378" description="Cytochrome C" evidence="1">
    <location>
        <begin position="26"/>
        <end position="171"/>
    </location>
</feature>
<sequence length="171" mass="18812">MPRSLNFILATTLLTTALVATHAQAEDNSRGFLGFFKGAAHATNTQMAAVQKYKKECASCHIAYPAQFLPAASWQNLMGSLNKHFGNDASLSMADTREITQWLTANGGNDGGLPAQNRITKSSWFLHQHRSGEIPASVWSRPSVHSASNCAACHQRAEQWIFDEDEVRIPR</sequence>
<dbReference type="RefSeq" id="WP_223910382.1">
    <property type="nucleotide sequence ID" value="NZ_AP024238.1"/>
</dbReference>
<evidence type="ECO:0008006" key="4">
    <source>
        <dbReference type="Google" id="ProtNLM"/>
    </source>
</evidence>
<evidence type="ECO:0000256" key="1">
    <source>
        <dbReference type="SAM" id="SignalP"/>
    </source>
</evidence>
<gene>
    <name evidence="2" type="ORF">MIZ03_1508</name>
</gene>
<keyword evidence="1" id="KW-0732">Signal</keyword>
<dbReference type="InterPro" id="IPR036280">
    <property type="entry name" value="Multihaem_cyt_sf"/>
</dbReference>
<accession>A0ABN6D3R2</accession>
<proteinExistence type="predicted"/>
<reference evidence="2 3" key="1">
    <citation type="journal article" date="2021" name="Microbiol. Spectr.">
        <title>A Single Bacterium Capable of Oxidation and Reduction of Iron at Circumneutral pH.</title>
        <authorList>
            <person name="Kato S."/>
            <person name="Ohkuma M."/>
        </authorList>
    </citation>
    <scope>NUCLEOTIDE SEQUENCE [LARGE SCALE GENOMIC DNA]</scope>
    <source>
        <strain evidence="2 3">MIZ03</strain>
    </source>
</reference>
<feature type="signal peptide" evidence="1">
    <location>
        <begin position="1"/>
        <end position="25"/>
    </location>
</feature>
<protein>
    <recommendedName>
        <fullName evidence="4">Cytochrome C</fullName>
    </recommendedName>
</protein>
<dbReference type="EMBL" id="AP024238">
    <property type="protein sequence ID" value="BCO26625.1"/>
    <property type="molecule type" value="Genomic_DNA"/>
</dbReference>
<evidence type="ECO:0000313" key="3">
    <source>
        <dbReference type="Proteomes" id="UP000824366"/>
    </source>
</evidence>
<dbReference type="Proteomes" id="UP000824366">
    <property type="component" value="Chromosome"/>
</dbReference>
<keyword evidence="3" id="KW-1185">Reference proteome</keyword>
<dbReference type="InterPro" id="IPR018588">
    <property type="entry name" value="Dihaem_cytochrome-c"/>
</dbReference>
<organism evidence="2 3">
    <name type="scientific">Rhodoferax lithotrophicus</name>
    <dbReference type="NCBI Taxonomy" id="2798804"/>
    <lineage>
        <taxon>Bacteria</taxon>
        <taxon>Pseudomonadati</taxon>
        <taxon>Pseudomonadota</taxon>
        <taxon>Betaproteobacteria</taxon>
        <taxon>Burkholderiales</taxon>
        <taxon>Comamonadaceae</taxon>
        <taxon>Rhodoferax</taxon>
    </lineage>
</organism>
<dbReference type="SUPFAM" id="SSF48695">
    <property type="entry name" value="Multiheme cytochromes"/>
    <property type="match status" value="1"/>
</dbReference>
<name>A0ABN6D3R2_9BURK</name>
<dbReference type="Pfam" id="PF09626">
    <property type="entry name" value="DHC"/>
    <property type="match status" value="1"/>
</dbReference>
<evidence type="ECO:0000313" key="2">
    <source>
        <dbReference type="EMBL" id="BCO26625.1"/>
    </source>
</evidence>